<dbReference type="PRINTS" id="PR00463">
    <property type="entry name" value="EP450I"/>
</dbReference>
<dbReference type="Pfam" id="PF00067">
    <property type="entry name" value="p450"/>
    <property type="match status" value="1"/>
</dbReference>
<keyword evidence="14" id="KW-0503">Monooxygenase</keyword>
<evidence type="ECO:0000256" key="18">
    <source>
        <dbReference type="ARBA" id="ARBA00023166"/>
    </source>
</evidence>
<evidence type="ECO:0000256" key="21">
    <source>
        <dbReference type="ARBA" id="ARBA00030343"/>
    </source>
</evidence>
<dbReference type="GO" id="GO:0008386">
    <property type="term" value="F:cholesterol monooxygenase (side-chain-cleaving) activity"/>
    <property type="evidence" value="ECO:0007669"/>
    <property type="project" value="UniProtKB-EC"/>
</dbReference>
<evidence type="ECO:0000256" key="2">
    <source>
        <dbReference type="ARBA" id="ARBA00004637"/>
    </source>
</evidence>
<evidence type="ECO:0000313" key="27">
    <source>
        <dbReference type="Proteomes" id="UP001153714"/>
    </source>
</evidence>
<dbReference type="GO" id="GO:0005743">
    <property type="term" value="C:mitochondrial inner membrane"/>
    <property type="evidence" value="ECO:0007669"/>
    <property type="project" value="UniProtKB-SubCell"/>
</dbReference>
<evidence type="ECO:0000256" key="3">
    <source>
        <dbReference type="ARBA" id="ARBA00005108"/>
    </source>
</evidence>
<evidence type="ECO:0000256" key="22">
    <source>
        <dbReference type="ARBA" id="ARBA00032666"/>
    </source>
</evidence>
<keyword evidence="16" id="KW-0496">Mitochondrion</keyword>
<comment type="pathway">
    <text evidence="3">Lipid metabolism; C21-steroid hormone metabolism.</text>
</comment>
<organism evidence="26 27">
    <name type="scientific">Diatraea saccharalis</name>
    <name type="common">sugarcane borer</name>
    <dbReference type="NCBI Taxonomy" id="40085"/>
    <lineage>
        <taxon>Eukaryota</taxon>
        <taxon>Metazoa</taxon>
        <taxon>Ecdysozoa</taxon>
        <taxon>Arthropoda</taxon>
        <taxon>Hexapoda</taxon>
        <taxon>Insecta</taxon>
        <taxon>Pterygota</taxon>
        <taxon>Neoptera</taxon>
        <taxon>Endopterygota</taxon>
        <taxon>Lepidoptera</taxon>
        <taxon>Glossata</taxon>
        <taxon>Ditrysia</taxon>
        <taxon>Pyraloidea</taxon>
        <taxon>Crambidae</taxon>
        <taxon>Crambinae</taxon>
        <taxon>Diatraea</taxon>
    </lineage>
</organism>
<evidence type="ECO:0000256" key="24">
    <source>
        <dbReference type="ARBA" id="ARBA00033394"/>
    </source>
</evidence>
<evidence type="ECO:0000256" key="1">
    <source>
        <dbReference type="ARBA" id="ARBA00001971"/>
    </source>
</evidence>
<evidence type="ECO:0000256" key="11">
    <source>
        <dbReference type="ARBA" id="ARBA00022946"/>
    </source>
</evidence>
<evidence type="ECO:0000256" key="9">
    <source>
        <dbReference type="ARBA" id="ARBA00022723"/>
    </source>
</evidence>
<dbReference type="SUPFAM" id="SSF48264">
    <property type="entry name" value="Cytochrome P450"/>
    <property type="match status" value="1"/>
</dbReference>
<sequence length="495" mass="57590">MQKKMYHLRQPVFRNATAYQRKYNVKSVQFLSNIEAMPHPKELPLIGTKLALLAKGSGSKLHEYIDNRHEHLGPIFYEKLGGNTKLVFISDPTLMKTLFLKLEGKYPVHLLPEPWLLYERLYGAKRGLFFMNNEEWLTNRRIVNRHVLKEGSEKWLEEPIKQTINTFVKKWKIETETHGIFIPELESDLYRLSTDVIVNVLLGEQCMTPSMHYEQLLKQFSEAVKQIFHTTTSLYALPVSWYQQLNLKPWRDFKESVDTSLLLARKIVQEMLNKKEKNKGLIWKLCQEQMSDDTITRIVADFVIAAGDTTSYTTLWTLLLLSNNDEEKKQIREREITYVKYVVKEAMRLYPVAPFLTRILPQESILGQYILNEGTPIIASIYTMGRDNNNFSEASKFMPSRWCRNDPRNFKLVNHIPSASLPFALGARSCIGRKIAMLQLTEIISQIVNKFEFTSVNCNEVNAITSQILIPNQEIKLQLTLRQDLHKNNSDIETM</sequence>
<comment type="cofactor">
    <cofactor evidence="1 25">
        <name>heme</name>
        <dbReference type="ChEBI" id="CHEBI:30413"/>
    </cofactor>
</comment>
<dbReference type="Gene3D" id="1.10.630.10">
    <property type="entry name" value="Cytochrome P450"/>
    <property type="match status" value="1"/>
</dbReference>
<dbReference type="GO" id="GO:0006704">
    <property type="term" value="P:glucocorticoid biosynthetic process"/>
    <property type="evidence" value="ECO:0007669"/>
    <property type="project" value="TreeGrafter"/>
</dbReference>
<evidence type="ECO:0000256" key="13">
    <source>
        <dbReference type="ARBA" id="ARBA00023004"/>
    </source>
</evidence>
<evidence type="ECO:0000256" key="7">
    <source>
        <dbReference type="ARBA" id="ARBA00022548"/>
    </source>
</evidence>
<reference evidence="26" key="1">
    <citation type="submission" date="2021-12" db="EMBL/GenBank/DDBJ databases">
        <authorList>
            <person name="King R."/>
        </authorList>
    </citation>
    <scope>NUCLEOTIDE SEQUENCE</scope>
</reference>
<evidence type="ECO:0000256" key="16">
    <source>
        <dbReference type="ARBA" id="ARBA00023128"/>
    </source>
</evidence>
<evidence type="ECO:0000256" key="8">
    <source>
        <dbReference type="ARBA" id="ARBA00022617"/>
    </source>
</evidence>
<dbReference type="Proteomes" id="UP001153714">
    <property type="component" value="Chromosome 16"/>
</dbReference>
<keyword evidence="12" id="KW-0560">Oxidoreductase</keyword>
<keyword evidence="8 25" id="KW-0349">Heme</keyword>
<dbReference type="InterPro" id="IPR050479">
    <property type="entry name" value="CYP11_CYP27_families"/>
</dbReference>
<dbReference type="OrthoDB" id="3945418at2759"/>
<dbReference type="GO" id="GO:0034650">
    <property type="term" value="P:cortisol metabolic process"/>
    <property type="evidence" value="ECO:0007669"/>
    <property type="project" value="TreeGrafter"/>
</dbReference>
<keyword evidence="13 25" id="KW-0408">Iron</keyword>
<dbReference type="PRINTS" id="PR00385">
    <property type="entry name" value="P450"/>
</dbReference>
<name>A0A9N9WCY0_9NEOP</name>
<comment type="subcellular location">
    <subcellularLocation>
        <location evidence="2">Mitochondrion inner membrane</location>
        <topology evidence="2">Peripheral membrane protein</topology>
    </subcellularLocation>
</comment>
<gene>
    <name evidence="26" type="ORF">DIATSA_LOCUS4741</name>
</gene>
<keyword evidence="18" id="KW-1207">Sterol metabolism</keyword>
<keyword evidence="9 25" id="KW-0479">Metal-binding</keyword>
<evidence type="ECO:0000256" key="12">
    <source>
        <dbReference type="ARBA" id="ARBA00023002"/>
    </source>
</evidence>
<dbReference type="GO" id="GO:0005506">
    <property type="term" value="F:iron ion binding"/>
    <property type="evidence" value="ECO:0007669"/>
    <property type="project" value="InterPro"/>
</dbReference>
<keyword evidence="11" id="KW-0809">Transit peptide</keyword>
<dbReference type="GO" id="GO:0071375">
    <property type="term" value="P:cellular response to peptide hormone stimulus"/>
    <property type="evidence" value="ECO:0007669"/>
    <property type="project" value="TreeGrafter"/>
</dbReference>
<dbReference type="EMBL" id="OU893347">
    <property type="protein sequence ID" value="CAG9786808.1"/>
    <property type="molecule type" value="Genomic_DNA"/>
</dbReference>
<evidence type="ECO:0000256" key="25">
    <source>
        <dbReference type="PIRSR" id="PIRSR602401-1"/>
    </source>
</evidence>
<evidence type="ECO:0000256" key="15">
    <source>
        <dbReference type="ARBA" id="ARBA00023098"/>
    </source>
</evidence>
<dbReference type="GO" id="GO:0006700">
    <property type="term" value="P:C21-steroid hormone biosynthetic process"/>
    <property type="evidence" value="ECO:0007669"/>
    <property type="project" value="TreeGrafter"/>
</dbReference>
<evidence type="ECO:0000256" key="19">
    <source>
        <dbReference type="ARBA" id="ARBA00023221"/>
    </source>
</evidence>
<evidence type="ECO:0000256" key="10">
    <source>
        <dbReference type="ARBA" id="ARBA00022792"/>
    </source>
</evidence>
<feature type="binding site" description="axial binding residue" evidence="25">
    <location>
        <position position="430"/>
    </location>
    <ligand>
        <name>heme</name>
        <dbReference type="ChEBI" id="CHEBI:30413"/>
    </ligand>
    <ligandPart>
        <name>Fe</name>
        <dbReference type="ChEBI" id="CHEBI:18248"/>
    </ligandPart>
</feature>
<evidence type="ECO:0000256" key="17">
    <source>
        <dbReference type="ARBA" id="ARBA00023136"/>
    </source>
</evidence>
<dbReference type="PANTHER" id="PTHR24279:SF3">
    <property type="entry name" value="CHOLESTEROL SIDE-CHAIN CLEAVAGE ENZYME, MITOCHONDRIAL"/>
    <property type="match status" value="1"/>
</dbReference>
<evidence type="ECO:0000256" key="6">
    <source>
        <dbReference type="ARBA" id="ARBA00019844"/>
    </source>
</evidence>
<dbReference type="InterPro" id="IPR036396">
    <property type="entry name" value="Cyt_P450_sf"/>
</dbReference>
<evidence type="ECO:0000256" key="5">
    <source>
        <dbReference type="ARBA" id="ARBA00012764"/>
    </source>
</evidence>
<protein>
    <recommendedName>
        <fullName evidence="6">Cholesterol side-chain cleavage enzyme, mitochondrial</fullName>
        <ecNumber evidence="5">1.14.15.6</ecNumber>
    </recommendedName>
    <alternativeName>
        <fullName evidence="21">CYPXIA1</fullName>
    </alternativeName>
    <alternativeName>
        <fullName evidence="23">Cholesterol desmolase</fullName>
    </alternativeName>
    <alternativeName>
        <fullName evidence="22">Cytochrome P450 11A1</fullName>
    </alternativeName>
    <alternativeName>
        <fullName evidence="24">Cytochrome P450(scc)</fullName>
    </alternativeName>
</protein>
<evidence type="ECO:0000256" key="4">
    <source>
        <dbReference type="ARBA" id="ARBA00010617"/>
    </source>
</evidence>
<keyword evidence="17" id="KW-0472">Membrane</keyword>
<evidence type="ECO:0000256" key="14">
    <source>
        <dbReference type="ARBA" id="ARBA00023033"/>
    </source>
</evidence>
<dbReference type="GO" id="GO:0008203">
    <property type="term" value="P:cholesterol metabolic process"/>
    <property type="evidence" value="ECO:0007669"/>
    <property type="project" value="UniProtKB-KW"/>
</dbReference>
<dbReference type="GO" id="GO:0020037">
    <property type="term" value="F:heme binding"/>
    <property type="evidence" value="ECO:0007669"/>
    <property type="project" value="InterPro"/>
</dbReference>
<keyword evidence="10" id="KW-0999">Mitochondrion inner membrane</keyword>
<evidence type="ECO:0000256" key="23">
    <source>
        <dbReference type="ARBA" id="ARBA00033274"/>
    </source>
</evidence>
<dbReference type="InterPro" id="IPR001128">
    <property type="entry name" value="Cyt_P450"/>
</dbReference>
<keyword evidence="7" id="KW-0153">Cholesterol metabolism</keyword>
<accession>A0A9N9WCY0</accession>
<reference evidence="26" key="2">
    <citation type="submission" date="2022-10" db="EMBL/GenBank/DDBJ databases">
        <authorList>
            <consortium name="ENA_rothamsted_submissions"/>
            <consortium name="culmorum"/>
            <person name="King R."/>
        </authorList>
    </citation>
    <scope>NUCLEOTIDE SEQUENCE</scope>
</reference>
<keyword evidence="20" id="KW-0755">Steroidogenesis</keyword>
<dbReference type="AlphaFoldDB" id="A0A9N9WCY0"/>
<evidence type="ECO:0000256" key="20">
    <source>
        <dbReference type="ARBA" id="ARBA00023250"/>
    </source>
</evidence>
<dbReference type="PANTHER" id="PTHR24279">
    <property type="entry name" value="CYTOCHROME P450"/>
    <property type="match status" value="1"/>
</dbReference>
<dbReference type="EC" id="1.14.15.6" evidence="5"/>
<keyword evidence="19" id="KW-0753">Steroid metabolism</keyword>
<evidence type="ECO:0000313" key="26">
    <source>
        <dbReference type="EMBL" id="CAG9786808.1"/>
    </source>
</evidence>
<dbReference type="InterPro" id="IPR002401">
    <property type="entry name" value="Cyt_P450_E_grp-I"/>
</dbReference>
<proteinExistence type="inferred from homology"/>
<comment type="similarity">
    <text evidence="4">Belongs to the cytochrome P450 family.</text>
</comment>
<keyword evidence="15" id="KW-0443">Lipid metabolism</keyword>
<keyword evidence="27" id="KW-1185">Reference proteome</keyword>